<feature type="transmembrane region" description="Helical" evidence="1">
    <location>
        <begin position="257"/>
        <end position="280"/>
    </location>
</feature>
<evidence type="ECO:0000313" key="2">
    <source>
        <dbReference type="EMBL" id="TQV72456.1"/>
    </source>
</evidence>
<dbReference type="RefSeq" id="WP_142899303.1">
    <property type="nucleotide sequence ID" value="NZ_ML660063.1"/>
</dbReference>
<dbReference type="Proteomes" id="UP000315252">
    <property type="component" value="Unassembled WGS sequence"/>
</dbReference>
<accession>A0A545T5E8</accession>
<reference evidence="2 3" key="1">
    <citation type="submission" date="2019-06" db="EMBL/GenBank/DDBJ databases">
        <title>Whole genome sequence for Rhodospirillaceae sp. R148.</title>
        <authorList>
            <person name="Wang G."/>
        </authorList>
    </citation>
    <scope>NUCLEOTIDE SEQUENCE [LARGE SCALE GENOMIC DNA]</scope>
    <source>
        <strain evidence="2 3">R148</strain>
    </source>
</reference>
<feature type="transmembrane region" description="Helical" evidence="1">
    <location>
        <begin position="300"/>
        <end position="329"/>
    </location>
</feature>
<feature type="transmembrane region" description="Helical" evidence="1">
    <location>
        <begin position="111"/>
        <end position="136"/>
    </location>
</feature>
<keyword evidence="1" id="KW-0472">Membrane</keyword>
<feature type="transmembrane region" description="Helical" evidence="1">
    <location>
        <begin position="69"/>
        <end position="91"/>
    </location>
</feature>
<keyword evidence="3" id="KW-1185">Reference proteome</keyword>
<evidence type="ECO:0000313" key="3">
    <source>
        <dbReference type="Proteomes" id="UP000315252"/>
    </source>
</evidence>
<keyword evidence="1" id="KW-0812">Transmembrane</keyword>
<dbReference type="AlphaFoldDB" id="A0A545T5E8"/>
<comment type="caution">
    <text evidence="2">The sequence shown here is derived from an EMBL/GenBank/DDBJ whole genome shotgun (WGS) entry which is preliminary data.</text>
</comment>
<keyword evidence="1" id="KW-1133">Transmembrane helix</keyword>
<dbReference type="EMBL" id="VHSH01000012">
    <property type="protein sequence ID" value="TQV72456.1"/>
    <property type="molecule type" value="Genomic_DNA"/>
</dbReference>
<gene>
    <name evidence="2" type="ORF">FKG95_25620</name>
</gene>
<protein>
    <submittedName>
        <fullName evidence="2">Uncharacterized protein</fullName>
    </submittedName>
</protein>
<feature type="transmembrane region" description="Helical" evidence="1">
    <location>
        <begin position="36"/>
        <end position="57"/>
    </location>
</feature>
<name>A0A545T5E8_9PROT</name>
<organism evidence="2 3">
    <name type="scientific">Denitrobaculum tricleocarpae</name>
    <dbReference type="NCBI Taxonomy" id="2591009"/>
    <lineage>
        <taxon>Bacteria</taxon>
        <taxon>Pseudomonadati</taxon>
        <taxon>Pseudomonadota</taxon>
        <taxon>Alphaproteobacteria</taxon>
        <taxon>Rhodospirillales</taxon>
        <taxon>Rhodospirillaceae</taxon>
        <taxon>Denitrobaculum</taxon>
    </lineage>
</organism>
<proteinExistence type="predicted"/>
<sequence length="356" mass="39698">MTHDSAPAMRPRLSFGRTFREAFSQVFGQFRGLAKLALLPMILSVGISAVIFAMTSVDPKIKGLFLYTTALHLLGFLPFTIFGVACCRQMLLGEKAGLIPRLLLGRRQRIWFTYSLLSIVILALPFTALFLPWILFSIFTNPMLALVQLMAVPVRVIMPWQLFTWAFKGDDLLFRLGFFPQSGRFGTFFPYAGEISFMVTSQYLWFWSGFLVLMLVLMRFSLVLPGLAVDDRKGETEDYRLGLSGAWRLARGNGLKLIAILFVLAGLAMVARSLFLFASPKVYHFLNNLTGLLPRYGDDYFTLAFFAPIHIGEFAIIYICIAVVCAALCSAYAQLRGWNALGAAPSETKNPGAHPA</sequence>
<feature type="transmembrane region" description="Helical" evidence="1">
    <location>
        <begin position="204"/>
        <end position="224"/>
    </location>
</feature>
<evidence type="ECO:0000256" key="1">
    <source>
        <dbReference type="SAM" id="Phobius"/>
    </source>
</evidence>